<comment type="caution">
    <text evidence="3">The sequence shown here is derived from an EMBL/GenBank/DDBJ whole genome shotgun (WGS) entry which is preliminary data.</text>
</comment>
<feature type="region of interest" description="Disordered" evidence="1">
    <location>
        <begin position="125"/>
        <end position="149"/>
    </location>
</feature>
<accession>A0A0V0QYZ2</accession>
<dbReference type="CDD" id="cd00043">
    <property type="entry name" value="CYCLIN_SF"/>
    <property type="match status" value="1"/>
</dbReference>
<evidence type="ECO:0000259" key="2">
    <source>
        <dbReference type="Pfam" id="PF00382"/>
    </source>
</evidence>
<dbReference type="OMA" id="DKERCIN"/>
<evidence type="ECO:0000313" key="3">
    <source>
        <dbReference type="EMBL" id="KRX07109.1"/>
    </source>
</evidence>
<dbReference type="Gene3D" id="1.10.472.10">
    <property type="entry name" value="Cyclin-like"/>
    <property type="match status" value="2"/>
</dbReference>
<dbReference type="Pfam" id="PF00382">
    <property type="entry name" value="TFIIB"/>
    <property type="match status" value="1"/>
</dbReference>
<dbReference type="AlphaFoldDB" id="A0A0V0QYZ2"/>
<evidence type="ECO:0000256" key="1">
    <source>
        <dbReference type="SAM" id="MobiDB-lite"/>
    </source>
</evidence>
<proteinExistence type="predicted"/>
<reference evidence="3 4" key="1">
    <citation type="journal article" date="2015" name="Sci. Rep.">
        <title>Genome of the facultative scuticociliatosis pathogen Pseudocohnilembus persalinus provides insight into its virulence through horizontal gene transfer.</title>
        <authorList>
            <person name="Xiong J."/>
            <person name="Wang G."/>
            <person name="Cheng J."/>
            <person name="Tian M."/>
            <person name="Pan X."/>
            <person name="Warren A."/>
            <person name="Jiang C."/>
            <person name="Yuan D."/>
            <person name="Miao W."/>
        </authorList>
    </citation>
    <scope>NUCLEOTIDE SEQUENCE [LARGE SCALE GENOMIC DNA]</scope>
    <source>
        <strain evidence="3">36N120E</strain>
    </source>
</reference>
<protein>
    <submittedName>
        <fullName evidence="3">Cyclin-like protein</fullName>
    </submittedName>
</protein>
<dbReference type="EMBL" id="LDAU01000087">
    <property type="protein sequence ID" value="KRX07109.1"/>
    <property type="molecule type" value="Genomic_DNA"/>
</dbReference>
<dbReference type="SUPFAM" id="SSF47954">
    <property type="entry name" value="Cyclin-like"/>
    <property type="match status" value="2"/>
</dbReference>
<gene>
    <name evidence="3" type="ORF">PPERSA_09323</name>
</gene>
<dbReference type="InParanoid" id="A0A0V0QYZ2"/>
<name>A0A0V0QYZ2_PSEPJ</name>
<dbReference type="Proteomes" id="UP000054937">
    <property type="component" value="Unassembled WGS sequence"/>
</dbReference>
<sequence>MVTRKLIISQNSFFDINKKKQEILNNLKKRKQIKRSRPPLPKFNWDLLNNQQCDEMYMEFEDFELQQENNDNQFKQQDYHNWSEIKPVQQQLYEQKQQEEQNQLQNTINSQCLQQEYANNGQINRNIDQDSDLSENQDSTTDESPQQDNVLKCLNKKQIKKIEELRKYLNDLINQLKNEKYIEASQEIEQRSERLIIQVIQEKESLFKKKSQKTFVAAVIVLASRIEGEHLTSRKISKFIDCKEKTLNKQMEELQDNLPNHFQASNLPQAKDILQKFLTKFAQLNIEIQNQSQKLQKICEQILFLMQNKMLLQGNSPITLAAVALKIGAHLICINKSFKYFADLAQVCQISIRNCYQVCLKNIDFLLQNAYIKNESLISPSQLPDPKQQHYYY</sequence>
<feature type="compositionally biased region" description="Polar residues" evidence="1">
    <location>
        <begin position="136"/>
        <end position="149"/>
    </location>
</feature>
<dbReference type="InterPro" id="IPR036915">
    <property type="entry name" value="Cyclin-like_sf"/>
</dbReference>
<feature type="domain" description="Transcription factor TFIIB cyclin-like" evidence="2">
    <location>
        <begin position="277"/>
        <end position="360"/>
    </location>
</feature>
<dbReference type="InterPro" id="IPR013150">
    <property type="entry name" value="TFIIB_cyclin"/>
</dbReference>
<dbReference type="GO" id="GO:0017025">
    <property type="term" value="F:TBP-class protein binding"/>
    <property type="evidence" value="ECO:0007669"/>
    <property type="project" value="InterPro"/>
</dbReference>
<evidence type="ECO:0000313" key="4">
    <source>
        <dbReference type="Proteomes" id="UP000054937"/>
    </source>
</evidence>
<keyword evidence="4" id="KW-1185">Reference proteome</keyword>
<organism evidence="3 4">
    <name type="scientific">Pseudocohnilembus persalinus</name>
    <name type="common">Ciliate</name>
    <dbReference type="NCBI Taxonomy" id="266149"/>
    <lineage>
        <taxon>Eukaryota</taxon>
        <taxon>Sar</taxon>
        <taxon>Alveolata</taxon>
        <taxon>Ciliophora</taxon>
        <taxon>Intramacronucleata</taxon>
        <taxon>Oligohymenophorea</taxon>
        <taxon>Scuticociliatia</taxon>
        <taxon>Philasterida</taxon>
        <taxon>Pseudocohnilembidae</taxon>
        <taxon>Pseudocohnilembus</taxon>
    </lineage>
</organism>